<keyword evidence="4" id="KW-1185">Reference proteome</keyword>
<organism evidence="3 4">
    <name type="scientific">Encephalitozoon hellem</name>
    <name type="common">Microsporidian parasite</name>
    <dbReference type="NCBI Taxonomy" id="27973"/>
    <lineage>
        <taxon>Eukaryota</taxon>
        <taxon>Fungi</taxon>
        <taxon>Fungi incertae sedis</taxon>
        <taxon>Microsporidia</taxon>
        <taxon>Unikaryonidae</taxon>
        <taxon>Encephalitozoon</taxon>
    </lineage>
</organism>
<evidence type="ECO:0000313" key="3">
    <source>
        <dbReference type="EMBL" id="WEL39100.1"/>
    </source>
</evidence>
<feature type="chain" id="PRO_5047077116" evidence="2">
    <location>
        <begin position="29"/>
        <end position="313"/>
    </location>
</feature>
<evidence type="ECO:0000313" key="4">
    <source>
        <dbReference type="Proteomes" id="UP001217963"/>
    </source>
</evidence>
<accession>A0ABY8CPB4</accession>
<name>A0ABY8CPB4_ENCHE</name>
<proteinExistence type="predicted"/>
<feature type="signal peptide" evidence="2">
    <location>
        <begin position="1"/>
        <end position="28"/>
    </location>
</feature>
<dbReference type="Proteomes" id="UP001217963">
    <property type="component" value="Chromosome VII"/>
</dbReference>
<reference evidence="3 4" key="1">
    <citation type="submission" date="2023-02" db="EMBL/GenBank/DDBJ databases">
        <title>Encephalitozoon hellem ATCC 50451 complete genome.</title>
        <authorList>
            <person name="Mascarenhas dos Santos A.C."/>
            <person name="Julian A.T."/>
            <person name="Pombert J.-F."/>
        </authorList>
    </citation>
    <scope>NUCLEOTIDE SEQUENCE [LARGE SCALE GENOMIC DNA]</scope>
    <source>
        <strain evidence="3 4">ATCC 50451</strain>
    </source>
</reference>
<sequence length="313" mass="35790">MRTIHKFGIARVIYLILICRYASILCQGDDESTVEIVLFNNATEKIKSKSDVEKEPTAENKSKELRNILTALVSHLLAGSRLKNNLLKNYDEASQLNITKGDSQKPDDPGKAEKTSSPPPQEPTIEMLEKIKRIPVGYRTFCSFVQNLDLIRDKLKNRPGIRKIQNILVYEEYHLTDYWGRLKFKKEGDKLVDETGYFEGVKVNSFEDMLTQGRMTRTGFVQKKEIGENEVNENLITMKLLLSEIAKEKNTSIHNVVNEGCNMSMVEELVFYGNSPSAHDNEIVHVCVCSDSFCKEPCKDIIPMKMENLEFRD</sequence>
<feature type="region of interest" description="Disordered" evidence="1">
    <location>
        <begin position="97"/>
        <end position="123"/>
    </location>
</feature>
<keyword evidence="2" id="KW-0732">Signal</keyword>
<protein>
    <submittedName>
        <fullName evidence="3">Geranyltransferase</fullName>
    </submittedName>
</protein>
<gene>
    <name evidence="3" type="ORF">PFJ87_07g01820</name>
</gene>
<feature type="compositionally biased region" description="Basic and acidic residues" evidence="1">
    <location>
        <begin position="102"/>
        <end position="114"/>
    </location>
</feature>
<evidence type="ECO:0000256" key="2">
    <source>
        <dbReference type="SAM" id="SignalP"/>
    </source>
</evidence>
<evidence type="ECO:0000256" key="1">
    <source>
        <dbReference type="SAM" id="MobiDB-lite"/>
    </source>
</evidence>
<dbReference type="EMBL" id="CP119068">
    <property type="protein sequence ID" value="WEL39100.1"/>
    <property type="molecule type" value="Genomic_DNA"/>
</dbReference>